<keyword evidence="3" id="KW-1185">Reference proteome</keyword>
<dbReference type="Proteomes" id="UP000288012">
    <property type="component" value="Unassembled WGS sequence"/>
</dbReference>
<reference evidence="2 3" key="1">
    <citation type="submission" date="2018-12" db="EMBL/GenBank/DDBJ databases">
        <title>Legionella sp,whole genome shotgun sequence.</title>
        <authorList>
            <person name="Wu H."/>
        </authorList>
    </citation>
    <scope>NUCLEOTIDE SEQUENCE [LARGE SCALE GENOMIC DNA]</scope>
    <source>
        <strain evidence="3">km714</strain>
    </source>
</reference>
<comment type="caution">
    <text evidence="2">The sequence shown here is derived from an EMBL/GenBank/DDBJ whole genome shotgun (WGS) entry which is preliminary data.</text>
</comment>
<feature type="domain" description="Pilus assembly protein C-terminal" evidence="1">
    <location>
        <begin position="52"/>
        <end position="142"/>
    </location>
</feature>
<evidence type="ECO:0000313" key="3">
    <source>
        <dbReference type="Proteomes" id="UP000288012"/>
    </source>
</evidence>
<evidence type="ECO:0000313" key="2">
    <source>
        <dbReference type="EMBL" id="RUQ81540.1"/>
    </source>
</evidence>
<dbReference type="EMBL" id="RZGR01000039">
    <property type="protein sequence ID" value="RUQ81540.1"/>
    <property type="molecule type" value="Genomic_DNA"/>
</dbReference>
<gene>
    <name evidence="2" type="ORF">EKM59_10360</name>
</gene>
<name>A0A3S0V9J2_9GAMM</name>
<proteinExistence type="predicted"/>
<sequence>MFFTPCLCSPILCHLNEKVFVSLPGFTDQNYTLTNISQTAYFIEEPTRHITLYPGNVDHYVWRVEKRVIVIGRIITKDGEYPLANTWIYEGKNGIFSDDEGNFQLELTQDTKTLMAGESCRINLPALAVDKAYLYLGEIRCS</sequence>
<dbReference type="InterPro" id="IPR031917">
    <property type="entry name" value="Pilus_assem_C"/>
</dbReference>
<accession>A0A3S0V9J2</accession>
<organism evidence="2 3">
    <name type="scientific">Legionella septentrionalis</name>
    <dbReference type="NCBI Taxonomy" id="2498109"/>
    <lineage>
        <taxon>Bacteria</taxon>
        <taxon>Pseudomonadati</taxon>
        <taxon>Pseudomonadota</taxon>
        <taxon>Gammaproteobacteria</taxon>
        <taxon>Legionellales</taxon>
        <taxon>Legionellaceae</taxon>
        <taxon>Legionella</taxon>
    </lineage>
</organism>
<dbReference type="AlphaFoldDB" id="A0A3S0V9J2"/>
<dbReference type="Pfam" id="PF15976">
    <property type="entry name" value="CooC_C"/>
    <property type="match status" value="1"/>
</dbReference>
<protein>
    <recommendedName>
        <fullName evidence="1">Pilus assembly protein C-terminal domain-containing protein</fullName>
    </recommendedName>
</protein>
<evidence type="ECO:0000259" key="1">
    <source>
        <dbReference type="Pfam" id="PF15976"/>
    </source>
</evidence>